<accession>A0ACC0HJY7</accession>
<sequence>MSSTTISALLKQFYLWDEKDKKIQELTTELRVKKRLSAAYHDQLLSLMKDVEDHNEHLLTQVQFVLNNLKELGAKRSSISMIENQLNTLSNIKESNQGQGHHTLMISAMSDFVGLRGTSVIVGSPSSPASLYFTIIASLSRRSMLLTKKDTKTYLYQSILLISRMRYHIQFGLLCMLPSARILLHFSGCVEILDTMIILCPLSSRSVQKILILDLNAGMRGIVARDEHRFRRQIGFYGKLSLLYSLRLLEYMSCAFGCSSRNSNNFFLH</sequence>
<organism evidence="1 2">
    <name type="scientific">Camellia lanceoleosa</name>
    <dbReference type="NCBI Taxonomy" id="1840588"/>
    <lineage>
        <taxon>Eukaryota</taxon>
        <taxon>Viridiplantae</taxon>
        <taxon>Streptophyta</taxon>
        <taxon>Embryophyta</taxon>
        <taxon>Tracheophyta</taxon>
        <taxon>Spermatophyta</taxon>
        <taxon>Magnoliopsida</taxon>
        <taxon>eudicotyledons</taxon>
        <taxon>Gunneridae</taxon>
        <taxon>Pentapetalae</taxon>
        <taxon>asterids</taxon>
        <taxon>Ericales</taxon>
        <taxon>Theaceae</taxon>
        <taxon>Camellia</taxon>
    </lineage>
</organism>
<keyword evidence="2" id="KW-1185">Reference proteome</keyword>
<comment type="caution">
    <text evidence="1">The sequence shown here is derived from an EMBL/GenBank/DDBJ whole genome shotgun (WGS) entry which is preliminary data.</text>
</comment>
<dbReference type="Proteomes" id="UP001060215">
    <property type="component" value="Chromosome 4"/>
</dbReference>
<proteinExistence type="predicted"/>
<evidence type="ECO:0000313" key="2">
    <source>
        <dbReference type="Proteomes" id="UP001060215"/>
    </source>
</evidence>
<dbReference type="EMBL" id="CM045761">
    <property type="protein sequence ID" value="KAI8013892.1"/>
    <property type="molecule type" value="Genomic_DNA"/>
</dbReference>
<protein>
    <submittedName>
        <fullName evidence="1">Uncharacterized protein</fullName>
    </submittedName>
</protein>
<reference evidence="1 2" key="1">
    <citation type="journal article" date="2022" name="Plant J.">
        <title>Chromosome-level genome of Camellia lanceoleosa provides a valuable resource for understanding genome evolution and self-incompatibility.</title>
        <authorList>
            <person name="Gong W."/>
            <person name="Xiao S."/>
            <person name="Wang L."/>
            <person name="Liao Z."/>
            <person name="Chang Y."/>
            <person name="Mo W."/>
            <person name="Hu G."/>
            <person name="Li W."/>
            <person name="Zhao G."/>
            <person name="Zhu H."/>
            <person name="Hu X."/>
            <person name="Ji K."/>
            <person name="Xiang X."/>
            <person name="Song Q."/>
            <person name="Yuan D."/>
            <person name="Jin S."/>
            <person name="Zhang L."/>
        </authorList>
    </citation>
    <scope>NUCLEOTIDE SEQUENCE [LARGE SCALE GENOMIC DNA]</scope>
    <source>
        <strain evidence="1">SQ_2022a</strain>
    </source>
</reference>
<gene>
    <name evidence="1" type="ORF">LOK49_LG05G01985</name>
</gene>
<evidence type="ECO:0000313" key="1">
    <source>
        <dbReference type="EMBL" id="KAI8013892.1"/>
    </source>
</evidence>
<name>A0ACC0HJY7_9ERIC</name>